<feature type="coiled-coil region" evidence="1">
    <location>
        <begin position="569"/>
        <end position="661"/>
    </location>
</feature>
<dbReference type="EMBL" id="JARBJD010000003">
    <property type="protein sequence ID" value="KAK2964372.1"/>
    <property type="molecule type" value="Genomic_DNA"/>
</dbReference>
<comment type="caution">
    <text evidence="3">The sequence shown here is derived from an EMBL/GenBank/DDBJ whole genome shotgun (WGS) entry which is preliminary data.</text>
</comment>
<feature type="compositionally biased region" description="Basic and acidic residues" evidence="2">
    <location>
        <begin position="937"/>
        <end position="951"/>
    </location>
</feature>
<dbReference type="PANTHER" id="PTHR23159">
    <property type="entry name" value="CENTROSOMAL PROTEIN 2"/>
    <property type="match status" value="1"/>
</dbReference>
<gene>
    <name evidence="3" type="ORF">BLNAU_903</name>
</gene>
<keyword evidence="4" id="KW-1185">Reference proteome</keyword>
<dbReference type="Proteomes" id="UP001281761">
    <property type="component" value="Unassembled WGS sequence"/>
</dbReference>
<feature type="compositionally biased region" description="Polar residues" evidence="2">
    <location>
        <begin position="814"/>
        <end position="826"/>
    </location>
</feature>
<evidence type="ECO:0000256" key="2">
    <source>
        <dbReference type="SAM" id="MobiDB-lite"/>
    </source>
</evidence>
<feature type="compositionally biased region" description="Low complexity" evidence="2">
    <location>
        <begin position="924"/>
        <end position="936"/>
    </location>
</feature>
<evidence type="ECO:0000313" key="4">
    <source>
        <dbReference type="Proteomes" id="UP001281761"/>
    </source>
</evidence>
<evidence type="ECO:0000256" key="1">
    <source>
        <dbReference type="SAM" id="Coils"/>
    </source>
</evidence>
<feature type="region of interest" description="Disordered" evidence="2">
    <location>
        <begin position="917"/>
        <end position="951"/>
    </location>
</feature>
<keyword evidence="1" id="KW-0175">Coiled coil</keyword>
<reference evidence="3 4" key="1">
    <citation type="journal article" date="2022" name="bioRxiv">
        <title>Genomics of Preaxostyla Flagellates Illuminates Evolutionary Transitions and the Path Towards Mitochondrial Loss.</title>
        <authorList>
            <person name="Novak L.V.F."/>
            <person name="Treitli S.C."/>
            <person name="Pyrih J."/>
            <person name="Halakuc P."/>
            <person name="Pipaliya S.V."/>
            <person name="Vacek V."/>
            <person name="Brzon O."/>
            <person name="Soukal P."/>
            <person name="Eme L."/>
            <person name="Dacks J.B."/>
            <person name="Karnkowska A."/>
            <person name="Elias M."/>
            <person name="Hampl V."/>
        </authorList>
    </citation>
    <scope>NUCLEOTIDE SEQUENCE [LARGE SCALE GENOMIC DNA]</scope>
    <source>
        <strain evidence="3">NAU3</strain>
        <tissue evidence="3">Gut</tissue>
    </source>
</reference>
<feature type="compositionally biased region" description="Polar residues" evidence="2">
    <location>
        <begin position="752"/>
        <end position="764"/>
    </location>
</feature>
<feature type="region of interest" description="Disordered" evidence="2">
    <location>
        <begin position="802"/>
        <end position="843"/>
    </location>
</feature>
<accession>A0ABQ9YKU7</accession>
<feature type="region of interest" description="Disordered" evidence="2">
    <location>
        <begin position="719"/>
        <end position="774"/>
    </location>
</feature>
<proteinExistence type="predicted"/>
<feature type="region of interest" description="Disordered" evidence="2">
    <location>
        <begin position="518"/>
        <end position="552"/>
    </location>
</feature>
<sequence>MRTEIDTLTHHHSLQMDKMIENIQQQYATIQKDLQILDERIKRSTTTTQTQLRSFETDLKSISIRPSVDRETTTTLQRLSDTIDDVVRKISDCNSKIDKREAETDETSAQLTQLQHSLTVLQTKVNVFTDTLDGTITNYKKQLTKSIESQSNLASLEADMEDITKQTKRIQQQVDELESVERGRKDDLVKRLSTHRDEILRETTDSLATFKSTFLRDLEETKGERGRQAHQLNESLETQTLRLTQLQSTVSQLKDEQGTLSLSLNSLTQTVEELSHRDRESESAASIQMLHTTLMAVLQYLGLTVKQTDPSKHRSPKPSLTLTQINPAPWVKDLESIDKALFGSSQSQSTKNLLSPRLGRSSGLVGEVVKFQTMTEKLSEIVEKLRDEVAALPKEDTKEHTIDSDELRRMKEKAEKLEREMNEGLRRLEDRFEKESEEAQRRAKEAETVQKRKESEELTQKRQRRREKEVQREADLQKMADMAGKAQVSELSENVTQMKEKIGDLSEEMKTLGDTITLLRRAPPQRVPNTDPNADEPTDVAEPNPNKETSADVAGMIQEEVGILKLSLTRDIQKVKEDIRTELSKLKDETENTKHWGDQIEEIERKMGISTEKANRLEEQFEQLASKPNQVVQSPTSPDELNSLRTDITALREQMSKSEEDIERRINTTLADQLSQQEQTLLKSLAGLKKSEDNERASIVQSLTALDTRLTASIEQLSTQIKAEPAKDPKSSRVKHPTDDESDATVDEMNFTAPTLTTPQTIRSTRQDPHSLASDETIEQKIEASTLSFVTLLTNLAKNDTAVSIGDDDDNDDTNPFTSASARASNKSGPKPGGKGGKSGQDDAELSFASLTKRTERAIEKAASAIHNAISTGDTTLATNFQTIITQIQQGQQQFQQYMSELFGQLVREVQQQLGIVPPPEAAGGQTDTTSQTTSQGDKKGIDPTKKGKKK</sequence>
<evidence type="ECO:0000313" key="3">
    <source>
        <dbReference type="EMBL" id="KAK2964372.1"/>
    </source>
</evidence>
<feature type="region of interest" description="Disordered" evidence="2">
    <location>
        <begin position="428"/>
        <end position="478"/>
    </location>
</feature>
<name>A0ABQ9YKU7_9EUKA</name>
<dbReference type="Gene3D" id="1.10.287.1490">
    <property type="match status" value="2"/>
</dbReference>
<feature type="compositionally biased region" description="Basic and acidic residues" evidence="2">
    <location>
        <begin position="724"/>
        <end position="739"/>
    </location>
</feature>
<dbReference type="PANTHER" id="PTHR23159:SF31">
    <property type="entry name" value="CENTROSOME-ASSOCIATED PROTEIN CEP250 ISOFORM X1"/>
    <property type="match status" value="1"/>
</dbReference>
<protein>
    <submittedName>
        <fullName evidence="3">Uncharacterized protein</fullName>
    </submittedName>
</protein>
<feature type="coiled-coil region" evidence="1">
    <location>
        <begin position="153"/>
        <end position="180"/>
    </location>
</feature>
<organism evidence="3 4">
    <name type="scientific">Blattamonas nauphoetae</name>
    <dbReference type="NCBI Taxonomy" id="2049346"/>
    <lineage>
        <taxon>Eukaryota</taxon>
        <taxon>Metamonada</taxon>
        <taxon>Preaxostyla</taxon>
        <taxon>Oxymonadida</taxon>
        <taxon>Blattamonas</taxon>
    </lineage>
</organism>